<keyword evidence="7 8" id="KW-0472">Membrane</keyword>
<comment type="subcellular location">
    <subcellularLocation>
        <location evidence="1">Cell membrane</location>
        <topology evidence="1">Multi-pass membrane protein</topology>
    </subcellularLocation>
</comment>
<keyword evidence="3" id="KW-0813">Transport</keyword>
<dbReference type="GO" id="GO:1903785">
    <property type="term" value="P:L-valine transmembrane transport"/>
    <property type="evidence" value="ECO:0007669"/>
    <property type="project" value="TreeGrafter"/>
</dbReference>
<feature type="transmembrane region" description="Helical" evidence="8">
    <location>
        <begin position="208"/>
        <end position="226"/>
    </location>
</feature>
<evidence type="ECO:0000256" key="7">
    <source>
        <dbReference type="ARBA" id="ARBA00023136"/>
    </source>
</evidence>
<name>A0A9J6RMZ3_9GAMM</name>
<dbReference type="AlphaFoldDB" id="A0A9J6RMZ3"/>
<feature type="transmembrane region" description="Helical" evidence="8">
    <location>
        <begin position="20"/>
        <end position="40"/>
    </location>
</feature>
<evidence type="ECO:0000256" key="4">
    <source>
        <dbReference type="ARBA" id="ARBA00022475"/>
    </source>
</evidence>
<keyword evidence="10" id="KW-1185">Reference proteome</keyword>
<comment type="similarity">
    <text evidence="2">Belongs to the AzlC family.</text>
</comment>
<sequence>MPNAAYRHSFYKGLIAGLPLSLAVLPWGILAGSLAIEVGLRVSEAIAMSALVFAGAVQLAVLGMLTSGAGLLSILLTSFMISSRHLLYGMAMRPHIAQLSLPWRLSLGFLLTDEMFVLASPKGGQFDRWFALGAGLGFYLSWNLWTLLGIVIGQQLNDLESWGLDFVIAATFIALLIPAIKNSSSLLAALIAALLSVLFSWLQLPGALLLAALIAMALAYLLSPLIDQQASSLVQSEQQADD</sequence>
<evidence type="ECO:0000256" key="3">
    <source>
        <dbReference type="ARBA" id="ARBA00022448"/>
    </source>
</evidence>
<proteinExistence type="inferred from homology"/>
<feature type="transmembrane region" description="Helical" evidence="8">
    <location>
        <begin position="184"/>
        <end position="202"/>
    </location>
</feature>
<evidence type="ECO:0000313" key="9">
    <source>
        <dbReference type="EMBL" id="MCZ0865899.1"/>
    </source>
</evidence>
<dbReference type="EMBL" id="JAPTGG010000009">
    <property type="protein sequence ID" value="MCZ0865899.1"/>
    <property type="molecule type" value="Genomic_DNA"/>
</dbReference>
<evidence type="ECO:0000256" key="1">
    <source>
        <dbReference type="ARBA" id="ARBA00004651"/>
    </source>
</evidence>
<evidence type="ECO:0000256" key="6">
    <source>
        <dbReference type="ARBA" id="ARBA00022989"/>
    </source>
</evidence>
<evidence type="ECO:0000256" key="2">
    <source>
        <dbReference type="ARBA" id="ARBA00010735"/>
    </source>
</evidence>
<evidence type="ECO:0000256" key="8">
    <source>
        <dbReference type="SAM" id="Phobius"/>
    </source>
</evidence>
<feature type="transmembrane region" description="Helical" evidence="8">
    <location>
        <begin position="159"/>
        <end position="177"/>
    </location>
</feature>
<accession>A0A9J6RMZ3</accession>
<comment type="caution">
    <text evidence="9">The sequence shown here is derived from an EMBL/GenBank/DDBJ whole genome shotgun (WGS) entry which is preliminary data.</text>
</comment>
<dbReference type="InterPro" id="IPR011606">
    <property type="entry name" value="Brnchd-chn_aa_trnsp_permease"/>
</dbReference>
<keyword evidence="4" id="KW-1003">Cell membrane</keyword>
<feature type="transmembrane region" description="Helical" evidence="8">
    <location>
        <begin position="52"/>
        <end position="81"/>
    </location>
</feature>
<keyword evidence="6 8" id="KW-1133">Transmembrane helix</keyword>
<keyword evidence="5 8" id="KW-0812">Transmembrane</keyword>
<gene>
    <name evidence="9" type="ORF">O0V09_11840</name>
</gene>
<reference evidence="9 10" key="1">
    <citation type="submission" date="2022-12" db="EMBL/GenBank/DDBJ databases">
        <title>Dasania phycosphaerae sp. nov., isolated from particulate material of the south coast of Korea.</title>
        <authorList>
            <person name="Jiang Y."/>
        </authorList>
    </citation>
    <scope>NUCLEOTIDE SEQUENCE [LARGE SCALE GENOMIC DNA]</scope>
    <source>
        <strain evidence="9 10">GY-19</strain>
    </source>
</reference>
<dbReference type="Proteomes" id="UP001069090">
    <property type="component" value="Unassembled WGS sequence"/>
</dbReference>
<feature type="transmembrane region" description="Helical" evidence="8">
    <location>
        <begin position="130"/>
        <end position="153"/>
    </location>
</feature>
<dbReference type="PANTHER" id="PTHR34979:SF1">
    <property type="entry name" value="INNER MEMBRANE PROTEIN YGAZ"/>
    <property type="match status" value="1"/>
</dbReference>
<evidence type="ECO:0000313" key="10">
    <source>
        <dbReference type="Proteomes" id="UP001069090"/>
    </source>
</evidence>
<dbReference type="Pfam" id="PF03591">
    <property type="entry name" value="AzlC"/>
    <property type="match status" value="1"/>
</dbReference>
<dbReference type="GO" id="GO:0005886">
    <property type="term" value="C:plasma membrane"/>
    <property type="evidence" value="ECO:0007669"/>
    <property type="project" value="UniProtKB-SubCell"/>
</dbReference>
<dbReference type="RefSeq" id="WP_258332048.1">
    <property type="nucleotide sequence ID" value="NZ_JAPTGG010000009.1"/>
</dbReference>
<organism evidence="9 10">
    <name type="scientific">Dasania phycosphaerae</name>
    <dbReference type="NCBI Taxonomy" id="2950436"/>
    <lineage>
        <taxon>Bacteria</taxon>
        <taxon>Pseudomonadati</taxon>
        <taxon>Pseudomonadota</taxon>
        <taxon>Gammaproteobacteria</taxon>
        <taxon>Cellvibrionales</taxon>
        <taxon>Spongiibacteraceae</taxon>
        <taxon>Dasania</taxon>
    </lineage>
</organism>
<evidence type="ECO:0000256" key="5">
    <source>
        <dbReference type="ARBA" id="ARBA00022692"/>
    </source>
</evidence>
<protein>
    <submittedName>
        <fullName evidence="9">AzlC family ABC transporter permease</fullName>
    </submittedName>
</protein>
<dbReference type="PANTHER" id="PTHR34979">
    <property type="entry name" value="INNER MEMBRANE PROTEIN YGAZ"/>
    <property type="match status" value="1"/>
</dbReference>